<sequence>MQQLIDLLNSIKLPIEIPLLLHSPVVHFAIAIPVIALLLEITNIFIKRRCVGVISSLLLLLAVVVYFAAFFTGKTDGSEAYSLLSADGKEELKAHKLLGTYLVLGVSVLFILKLIFAAMSSRAAKIIFTLILAAFVGFALKQGKDGGELVYKYGANVQAVSAMDDKIMELEDELDSCKNELEACKTKKQEPTVVTPQATQSSAPQTSSSSEEAASSEVSQESEEEVEVSISSNTSSQESSQEVSSSSSSEATIQEKAQEALEQIKGAASGAAQKVENAIHQESEEAHVPSTEEPQTPHE</sequence>
<gene>
    <name evidence="5" type="ORF">SAMN05660197_1780</name>
</gene>
<feature type="transmembrane region" description="Helical" evidence="3">
    <location>
        <begin position="20"/>
        <end position="39"/>
    </location>
</feature>
<keyword evidence="1" id="KW-0175">Coiled coil</keyword>
<dbReference type="OrthoDB" id="5373122at2"/>
<keyword evidence="3" id="KW-0472">Membrane</keyword>
<organism evidence="5 6">
    <name type="scientific">Nitratiruptor tergarcus DSM 16512</name>
    <dbReference type="NCBI Taxonomy" id="1069081"/>
    <lineage>
        <taxon>Bacteria</taxon>
        <taxon>Pseudomonadati</taxon>
        <taxon>Campylobacterota</taxon>
        <taxon>Epsilonproteobacteria</taxon>
        <taxon>Nautiliales</taxon>
        <taxon>Nitratiruptoraceae</taxon>
        <taxon>Nitratiruptor</taxon>
    </lineage>
</organism>
<dbReference type="RefSeq" id="WP_084276294.1">
    <property type="nucleotide sequence ID" value="NZ_AP026671.1"/>
</dbReference>
<evidence type="ECO:0000256" key="1">
    <source>
        <dbReference type="SAM" id="Coils"/>
    </source>
</evidence>
<dbReference type="Proteomes" id="UP000192602">
    <property type="component" value="Unassembled WGS sequence"/>
</dbReference>
<dbReference type="Pfam" id="PF09990">
    <property type="entry name" value="DUF2231"/>
    <property type="match status" value="1"/>
</dbReference>
<feature type="transmembrane region" description="Helical" evidence="3">
    <location>
        <begin position="51"/>
        <end position="71"/>
    </location>
</feature>
<keyword evidence="3" id="KW-1133">Transmembrane helix</keyword>
<dbReference type="STRING" id="1069081.SAMN05660197_1780"/>
<evidence type="ECO:0000256" key="2">
    <source>
        <dbReference type="SAM" id="MobiDB-lite"/>
    </source>
</evidence>
<dbReference type="InterPro" id="IPR019251">
    <property type="entry name" value="DUF2231_TM"/>
</dbReference>
<keyword evidence="3" id="KW-0812">Transmembrane</keyword>
<feature type="transmembrane region" description="Helical" evidence="3">
    <location>
        <begin position="123"/>
        <end position="140"/>
    </location>
</feature>
<feature type="compositionally biased region" description="Low complexity" evidence="2">
    <location>
        <begin position="228"/>
        <end position="255"/>
    </location>
</feature>
<protein>
    <submittedName>
        <fullName evidence="5">Uncharacterized membrane protein</fullName>
    </submittedName>
</protein>
<evidence type="ECO:0000313" key="5">
    <source>
        <dbReference type="EMBL" id="SMC09954.1"/>
    </source>
</evidence>
<evidence type="ECO:0000256" key="3">
    <source>
        <dbReference type="SAM" id="Phobius"/>
    </source>
</evidence>
<dbReference type="EMBL" id="FWWZ01000001">
    <property type="protein sequence ID" value="SMC09954.1"/>
    <property type="molecule type" value="Genomic_DNA"/>
</dbReference>
<feature type="transmembrane region" description="Helical" evidence="3">
    <location>
        <begin position="98"/>
        <end position="116"/>
    </location>
</feature>
<name>A0A1W1WUF2_9BACT</name>
<evidence type="ECO:0000313" key="6">
    <source>
        <dbReference type="Proteomes" id="UP000192602"/>
    </source>
</evidence>
<keyword evidence="6" id="KW-1185">Reference proteome</keyword>
<feature type="domain" description="DUF2231" evidence="4">
    <location>
        <begin position="21"/>
        <end position="158"/>
    </location>
</feature>
<feature type="region of interest" description="Disordered" evidence="2">
    <location>
        <begin position="187"/>
        <end position="299"/>
    </location>
</feature>
<reference evidence="6" key="1">
    <citation type="submission" date="2017-04" db="EMBL/GenBank/DDBJ databases">
        <authorList>
            <person name="Varghese N."/>
            <person name="Submissions S."/>
        </authorList>
    </citation>
    <scope>NUCLEOTIDE SEQUENCE [LARGE SCALE GENOMIC DNA]</scope>
    <source>
        <strain evidence="6">DSM 16512</strain>
    </source>
</reference>
<feature type="coiled-coil region" evidence="1">
    <location>
        <begin position="160"/>
        <end position="187"/>
    </location>
</feature>
<evidence type="ECO:0000259" key="4">
    <source>
        <dbReference type="Pfam" id="PF09990"/>
    </source>
</evidence>
<proteinExistence type="predicted"/>
<accession>A0A1W1WUF2</accession>
<dbReference type="AlphaFoldDB" id="A0A1W1WUF2"/>
<feature type="compositionally biased region" description="Basic and acidic residues" evidence="2">
    <location>
        <begin position="277"/>
        <end position="287"/>
    </location>
</feature>
<feature type="compositionally biased region" description="Low complexity" evidence="2">
    <location>
        <begin position="195"/>
        <end position="219"/>
    </location>
</feature>